<accession>A0ABW6SMP7</accession>
<comment type="caution">
    <text evidence="2">The sequence shown here is derived from an EMBL/GenBank/DDBJ whole genome shotgun (WGS) entry which is preliminary data.</text>
</comment>
<proteinExistence type="predicted"/>
<dbReference type="Proteomes" id="UP001602013">
    <property type="component" value="Unassembled WGS sequence"/>
</dbReference>
<feature type="region of interest" description="Disordered" evidence="1">
    <location>
        <begin position="28"/>
        <end position="57"/>
    </location>
</feature>
<sequence length="57" mass="5714">MPEEPPQLAVIVGSVRDGRLGPTVARTRLIGPAPDSTEHLSGGSFGGCSTSSHTIGG</sequence>
<evidence type="ECO:0000313" key="3">
    <source>
        <dbReference type="Proteomes" id="UP001602013"/>
    </source>
</evidence>
<reference evidence="2 3" key="1">
    <citation type="submission" date="2024-10" db="EMBL/GenBank/DDBJ databases">
        <title>The Natural Products Discovery Center: Release of the First 8490 Sequenced Strains for Exploring Actinobacteria Biosynthetic Diversity.</title>
        <authorList>
            <person name="Kalkreuter E."/>
            <person name="Kautsar S.A."/>
            <person name="Yang D."/>
            <person name="Bader C.D."/>
            <person name="Teijaro C.N."/>
            <person name="Fluegel L."/>
            <person name="Davis C.M."/>
            <person name="Simpson J.R."/>
            <person name="Lauterbach L."/>
            <person name="Steele A.D."/>
            <person name="Gui C."/>
            <person name="Meng S."/>
            <person name="Li G."/>
            <person name="Viehrig K."/>
            <person name="Ye F."/>
            <person name="Su P."/>
            <person name="Kiefer A.F."/>
            <person name="Nichols A."/>
            <person name="Cepeda A.J."/>
            <person name="Yan W."/>
            <person name="Fan B."/>
            <person name="Jiang Y."/>
            <person name="Adhikari A."/>
            <person name="Zheng C.-J."/>
            <person name="Schuster L."/>
            <person name="Cowan T.M."/>
            <person name="Smanski M.J."/>
            <person name="Chevrette M.G."/>
            <person name="De Carvalho L.P.S."/>
            <person name="Shen B."/>
        </authorList>
    </citation>
    <scope>NUCLEOTIDE SEQUENCE [LARGE SCALE GENOMIC DNA]</scope>
    <source>
        <strain evidence="2 3">NPDC002173</strain>
    </source>
</reference>
<organism evidence="2 3">
    <name type="scientific">Microtetraspora malaysiensis</name>
    <dbReference type="NCBI Taxonomy" id="161358"/>
    <lineage>
        <taxon>Bacteria</taxon>
        <taxon>Bacillati</taxon>
        <taxon>Actinomycetota</taxon>
        <taxon>Actinomycetes</taxon>
        <taxon>Streptosporangiales</taxon>
        <taxon>Streptosporangiaceae</taxon>
        <taxon>Microtetraspora</taxon>
    </lineage>
</organism>
<dbReference type="RefSeq" id="WP_387409571.1">
    <property type="nucleotide sequence ID" value="NZ_JBIASD010000004.1"/>
</dbReference>
<gene>
    <name evidence="2" type="ORF">ACFYXI_08100</name>
</gene>
<name>A0ABW6SMP7_9ACTN</name>
<dbReference type="EMBL" id="JBIASD010000004">
    <property type="protein sequence ID" value="MFF3665543.1"/>
    <property type="molecule type" value="Genomic_DNA"/>
</dbReference>
<protein>
    <submittedName>
        <fullName evidence="2">Uncharacterized protein</fullName>
    </submittedName>
</protein>
<feature type="compositionally biased region" description="Low complexity" evidence="1">
    <location>
        <begin position="47"/>
        <end position="57"/>
    </location>
</feature>
<keyword evidence="3" id="KW-1185">Reference proteome</keyword>
<evidence type="ECO:0000313" key="2">
    <source>
        <dbReference type="EMBL" id="MFF3665543.1"/>
    </source>
</evidence>
<evidence type="ECO:0000256" key="1">
    <source>
        <dbReference type="SAM" id="MobiDB-lite"/>
    </source>
</evidence>